<gene>
    <name evidence="3" type="ORF">ACFO5Q_16295</name>
</gene>
<keyword evidence="1" id="KW-0732">Signal</keyword>
<dbReference type="PANTHER" id="PTHR38834:SF3">
    <property type="entry name" value="SOLUTE-BINDING PROTEIN FAMILY 3_N-TERMINAL DOMAIN-CONTAINING PROTEIN"/>
    <property type="match status" value="1"/>
</dbReference>
<keyword evidence="4" id="KW-1185">Reference proteome</keyword>
<feature type="domain" description="Solute-binding protein family 3/N-terminal" evidence="2">
    <location>
        <begin position="37"/>
        <end position="204"/>
    </location>
</feature>
<feature type="chain" id="PRO_5046438445" evidence="1">
    <location>
        <begin position="30"/>
        <end position="263"/>
    </location>
</feature>
<dbReference type="EMBL" id="JBHSCR010000017">
    <property type="protein sequence ID" value="MFC4349414.1"/>
    <property type="molecule type" value="Genomic_DNA"/>
</dbReference>
<dbReference type="InterPro" id="IPR001638">
    <property type="entry name" value="Solute-binding_3/MltF_N"/>
</dbReference>
<dbReference type="Pfam" id="PF00497">
    <property type="entry name" value="SBP_bac_3"/>
    <property type="match status" value="1"/>
</dbReference>
<feature type="signal peptide" evidence="1">
    <location>
        <begin position="1"/>
        <end position="29"/>
    </location>
</feature>
<evidence type="ECO:0000256" key="1">
    <source>
        <dbReference type="SAM" id="SignalP"/>
    </source>
</evidence>
<proteinExistence type="predicted"/>
<comment type="caution">
    <text evidence="3">The sequence shown here is derived from an EMBL/GenBank/DDBJ whole genome shotgun (WGS) entry which is preliminary data.</text>
</comment>
<dbReference type="SUPFAM" id="SSF53850">
    <property type="entry name" value="Periplasmic binding protein-like II"/>
    <property type="match status" value="1"/>
</dbReference>
<dbReference type="PANTHER" id="PTHR38834">
    <property type="entry name" value="PERIPLASMIC SUBSTRATE BINDING PROTEIN FAMILY 3"/>
    <property type="match status" value="1"/>
</dbReference>
<sequence length="263" mass="28893">MLAHASAGCRALVLATFCANGLLGAPVHAHPPASDIVIYTESYPPYSYLTKDGQLDGLSTRLVRRLMDETGLTYRIVLVPWTRAYRATLEEDNALIFTIARSEGREDLFEWLVQLGSIKFQLYARQEDNRFDSEINWNKAGYRIACLVDDISCLLVKGLNVPEQYIYRIAEVNRPDVTLVLAGRADLYVAEKIHNLYRLKALGVPADSLKAVKTLDAGGDLFLASGLGLKPELRAAVLAAQARLQAAGIAMTLDAADLDSLPE</sequence>
<dbReference type="Gene3D" id="3.40.190.10">
    <property type="entry name" value="Periplasmic binding protein-like II"/>
    <property type="match status" value="2"/>
</dbReference>
<evidence type="ECO:0000259" key="2">
    <source>
        <dbReference type="Pfam" id="PF00497"/>
    </source>
</evidence>
<dbReference type="RefSeq" id="WP_197421003.1">
    <property type="nucleotide sequence ID" value="NZ_JBHSCR010000017.1"/>
</dbReference>
<evidence type="ECO:0000313" key="4">
    <source>
        <dbReference type="Proteomes" id="UP001595776"/>
    </source>
</evidence>
<evidence type="ECO:0000313" key="3">
    <source>
        <dbReference type="EMBL" id="MFC4349414.1"/>
    </source>
</evidence>
<reference evidence="4" key="1">
    <citation type="journal article" date="2019" name="Int. J. Syst. Evol. Microbiol.">
        <title>The Global Catalogue of Microorganisms (GCM) 10K type strain sequencing project: providing services to taxonomists for standard genome sequencing and annotation.</title>
        <authorList>
            <consortium name="The Broad Institute Genomics Platform"/>
            <consortium name="The Broad Institute Genome Sequencing Center for Infectious Disease"/>
            <person name="Wu L."/>
            <person name="Ma J."/>
        </authorList>
    </citation>
    <scope>NUCLEOTIDE SEQUENCE [LARGE SCALE GENOMIC DNA]</scope>
    <source>
        <strain evidence="4">CGMCC 1.15304</strain>
    </source>
</reference>
<name>A0ABV8UG31_9PROT</name>
<protein>
    <submittedName>
        <fullName evidence="3">Substrate-binding periplasmic protein</fullName>
    </submittedName>
</protein>
<dbReference type="Proteomes" id="UP001595776">
    <property type="component" value="Unassembled WGS sequence"/>
</dbReference>
<organism evidence="3 4">
    <name type="scientific">Kordiimonas lipolytica</name>
    <dbReference type="NCBI Taxonomy" id="1662421"/>
    <lineage>
        <taxon>Bacteria</taxon>
        <taxon>Pseudomonadati</taxon>
        <taxon>Pseudomonadota</taxon>
        <taxon>Alphaproteobacteria</taxon>
        <taxon>Kordiimonadales</taxon>
        <taxon>Kordiimonadaceae</taxon>
        <taxon>Kordiimonas</taxon>
    </lineage>
</organism>
<accession>A0ABV8UG31</accession>